<dbReference type="InterPro" id="IPR019591">
    <property type="entry name" value="Mrp/NBP35_ATP-bd"/>
</dbReference>
<comment type="function">
    <text evidence="6">Binds and transfers iron-sulfur (Fe-S) clusters to target apoproteins. Can hydrolyze ATP.</text>
</comment>
<comment type="subunit">
    <text evidence="6">Homodimer.</text>
</comment>
<proteinExistence type="inferred from homology"/>
<evidence type="ECO:0000313" key="8">
    <source>
        <dbReference type="EMBL" id="GAP19455.1"/>
    </source>
</evidence>
<keyword evidence="5 6" id="KW-0411">Iron-sulfur</keyword>
<dbReference type="PANTHER" id="PTHR42961">
    <property type="entry name" value="IRON-SULFUR PROTEIN NUBPL"/>
    <property type="match status" value="1"/>
</dbReference>
<organism evidence="8">
    <name type="scientific">Levilinea saccharolytica</name>
    <dbReference type="NCBI Taxonomy" id="229921"/>
    <lineage>
        <taxon>Bacteria</taxon>
        <taxon>Bacillati</taxon>
        <taxon>Chloroflexota</taxon>
        <taxon>Anaerolineae</taxon>
        <taxon>Anaerolineales</taxon>
        <taxon>Anaerolineaceae</taxon>
        <taxon>Levilinea</taxon>
    </lineage>
</organism>
<keyword evidence="1 6" id="KW-0479">Metal-binding</keyword>
<evidence type="ECO:0000256" key="2">
    <source>
        <dbReference type="ARBA" id="ARBA00022741"/>
    </source>
</evidence>
<dbReference type="GO" id="GO:0046872">
    <property type="term" value="F:metal ion binding"/>
    <property type="evidence" value="ECO:0007669"/>
    <property type="project" value="UniProtKB-KW"/>
</dbReference>
<keyword evidence="3 6" id="KW-0067">ATP-binding</keyword>
<dbReference type="SUPFAM" id="SSF117916">
    <property type="entry name" value="Fe-S cluster assembly (FSCA) domain-like"/>
    <property type="match status" value="1"/>
</dbReference>
<dbReference type="RefSeq" id="WP_082142973.1">
    <property type="nucleotide sequence ID" value="NZ_BBXZ01000177.1"/>
</dbReference>
<name>A0A0M8JS58_9CHLR</name>
<dbReference type="Pfam" id="PF10609">
    <property type="entry name" value="ParA"/>
    <property type="match status" value="1"/>
</dbReference>
<dbReference type="Gene3D" id="3.30.300.130">
    <property type="entry name" value="Fe-S cluster assembly (FSCA)"/>
    <property type="match status" value="1"/>
</dbReference>
<dbReference type="FunFam" id="3.40.50.300:FF:001119">
    <property type="entry name" value="Iron-sulfur cluster carrier protein"/>
    <property type="match status" value="1"/>
</dbReference>
<gene>
    <name evidence="8" type="ORF">LSAC_03357</name>
</gene>
<dbReference type="InterPro" id="IPR033756">
    <property type="entry name" value="YlxH/NBP35"/>
</dbReference>
<dbReference type="OrthoDB" id="9809679at2"/>
<sequence length="350" mass="37110">MTIPTESEVLDALRQVMDPELGRNLVELTMVRDVVISPEGAVSFTLALTIPTCPMRNRMAQDARAVLAKVPGVTDVQITFGAMSEEERRDILGKGAPELPKLNAFNRVSQVIPVMSGKGGVGKSSVTAMLAANLARRGQKVGILDADITGPSIPKLFGLPAGGLRGSEQGMLPAVTGGGIRVVSTNLLLRDEAQAVVWRGPMISATIRQFWTDTLWGKLDTLLVDLPPGTSDAALGVLQNLPVTGVVLVTTPQDLAALVVRKAIQMIRQLNIPILGVVENMSYFRCPETQHEHAIFGPSHADVLAQEAGAPVAARLPIDPQIAALCDAGQAESIELEAIQPVVDLLLQPA</sequence>
<reference evidence="8" key="1">
    <citation type="journal article" date="2015" name="Genome Announc.">
        <title>Draft Genome Sequences of Anaerolinea thermolimosa IMO-1, Bellilinea caldifistulae GOMI-1, Leptolinea tardivitalis YMTK-2, Levilinea saccharolytica KIBI-1, Longilinea arvoryzae KOME-1, Previously Described as Members of the Class Anaerolineae (Chloroflexi).</title>
        <authorList>
            <person name="Matsuura N."/>
            <person name="Tourlousse M.D."/>
            <person name="Ohashi A."/>
            <person name="Hugenholtz P."/>
            <person name="Sekiguchi Y."/>
        </authorList>
    </citation>
    <scope>NUCLEOTIDE SEQUENCE</scope>
    <source>
        <strain evidence="8">KIBI-1</strain>
    </source>
</reference>
<dbReference type="InterPro" id="IPR044304">
    <property type="entry name" value="NUBPL-like"/>
</dbReference>
<protein>
    <recommendedName>
        <fullName evidence="6">Iron-sulfur cluster carrier protein</fullName>
    </recommendedName>
</protein>
<dbReference type="EMBL" id="DF967975">
    <property type="protein sequence ID" value="GAP19455.1"/>
    <property type="molecule type" value="Genomic_DNA"/>
</dbReference>
<accession>A0A0M8JS58</accession>
<dbReference type="CDD" id="cd02037">
    <property type="entry name" value="Mrp_NBP35"/>
    <property type="match status" value="1"/>
</dbReference>
<dbReference type="InterPro" id="IPR027417">
    <property type="entry name" value="P-loop_NTPase"/>
</dbReference>
<feature type="domain" description="MIP18 family-like" evidence="7">
    <location>
        <begin position="7"/>
        <end position="78"/>
    </location>
</feature>
<comment type="similarity">
    <text evidence="6">Belongs to the Mrp/NBP35 ATP-binding proteins family.</text>
</comment>
<evidence type="ECO:0000256" key="6">
    <source>
        <dbReference type="HAMAP-Rule" id="MF_02040"/>
    </source>
</evidence>
<keyword evidence="2 6" id="KW-0547">Nucleotide-binding</keyword>
<evidence type="ECO:0000256" key="4">
    <source>
        <dbReference type="ARBA" id="ARBA00023004"/>
    </source>
</evidence>
<dbReference type="InterPro" id="IPR034904">
    <property type="entry name" value="FSCA_dom_sf"/>
</dbReference>
<dbReference type="GO" id="GO:0140663">
    <property type="term" value="F:ATP-dependent FeS chaperone activity"/>
    <property type="evidence" value="ECO:0007669"/>
    <property type="project" value="InterPro"/>
</dbReference>
<evidence type="ECO:0000256" key="1">
    <source>
        <dbReference type="ARBA" id="ARBA00022723"/>
    </source>
</evidence>
<evidence type="ECO:0000259" key="7">
    <source>
        <dbReference type="Pfam" id="PF01883"/>
    </source>
</evidence>
<feature type="binding site" evidence="6">
    <location>
        <begin position="117"/>
        <end position="124"/>
    </location>
    <ligand>
        <name>ATP</name>
        <dbReference type="ChEBI" id="CHEBI:30616"/>
    </ligand>
</feature>
<dbReference type="HAMAP" id="MF_02040">
    <property type="entry name" value="Mrp_NBP35"/>
    <property type="match status" value="1"/>
</dbReference>
<dbReference type="Gene3D" id="3.40.50.300">
    <property type="entry name" value="P-loop containing nucleotide triphosphate hydrolases"/>
    <property type="match status" value="1"/>
</dbReference>
<dbReference type="GO" id="GO:0016887">
    <property type="term" value="F:ATP hydrolysis activity"/>
    <property type="evidence" value="ECO:0007669"/>
    <property type="project" value="UniProtKB-UniRule"/>
</dbReference>
<keyword evidence="6" id="KW-0378">Hydrolase</keyword>
<dbReference type="InterPro" id="IPR002744">
    <property type="entry name" value="MIP18-like"/>
</dbReference>
<dbReference type="AlphaFoldDB" id="A0A0M8JS58"/>
<keyword evidence="4 6" id="KW-0408">Iron</keyword>
<dbReference type="PANTHER" id="PTHR42961:SF2">
    <property type="entry name" value="IRON-SULFUR PROTEIN NUBPL"/>
    <property type="match status" value="1"/>
</dbReference>
<dbReference type="GO" id="GO:0051539">
    <property type="term" value="F:4 iron, 4 sulfur cluster binding"/>
    <property type="evidence" value="ECO:0007669"/>
    <property type="project" value="TreeGrafter"/>
</dbReference>
<evidence type="ECO:0000256" key="3">
    <source>
        <dbReference type="ARBA" id="ARBA00022840"/>
    </source>
</evidence>
<dbReference type="Pfam" id="PF01883">
    <property type="entry name" value="FeS_assembly_P"/>
    <property type="match status" value="1"/>
</dbReference>
<dbReference type="GO" id="GO:0016226">
    <property type="term" value="P:iron-sulfur cluster assembly"/>
    <property type="evidence" value="ECO:0007669"/>
    <property type="project" value="InterPro"/>
</dbReference>
<dbReference type="SUPFAM" id="SSF52540">
    <property type="entry name" value="P-loop containing nucleoside triphosphate hydrolases"/>
    <property type="match status" value="1"/>
</dbReference>
<evidence type="ECO:0000256" key="5">
    <source>
        <dbReference type="ARBA" id="ARBA00023014"/>
    </source>
</evidence>
<dbReference type="GO" id="GO:0005524">
    <property type="term" value="F:ATP binding"/>
    <property type="evidence" value="ECO:0007669"/>
    <property type="project" value="UniProtKB-UniRule"/>
</dbReference>